<proteinExistence type="predicted"/>
<dbReference type="Proteomes" id="UP000887574">
    <property type="component" value="Unplaced"/>
</dbReference>
<name>A0A915EP62_9BILA</name>
<evidence type="ECO:0000313" key="2">
    <source>
        <dbReference type="WBParaSite" id="jg8335"/>
    </source>
</evidence>
<accession>A0A915EP62</accession>
<dbReference type="AlphaFoldDB" id="A0A915EP62"/>
<sequence length="193" mass="22825">MLLLSNKNDLILTGIYRKELREYNLADYRRNVQNIVNMVNEVMELKKRRNSSLLQLINNNVDIMVEKMEQIVSKIHQIFAQYVPPITITVEESKKNVRSRMEELYALFVEQFHFSIPENYHLKVATFSKDLLNIKLAPVNPEDELLIKALQIQKRNLIQEVEEEEIRTIACEQVPQEEIERLEFAIKEIKANK</sequence>
<evidence type="ECO:0000313" key="1">
    <source>
        <dbReference type="Proteomes" id="UP000887574"/>
    </source>
</evidence>
<keyword evidence="1" id="KW-1185">Reference proteome</keyword>
<reference evidence="2" key="1">
    <citation type="submission" date="2022-11" db="UniProtKB">
        <authorList>
            <consortium name="WormBaseParasite"/>
        </authorList>
    </citation>
    <scope>IDENTIFICATION</scope>
</reference>
<organism evidence="1 2">
    <name type="scientific">Ditylenchus dipsaci</name>
    <dbReference type="NCBI Taxonomy" id="166011"/>
    <lineage>
        <taxon>Eukaryota</taxon>
        <taxon>Metazoa</taxon>
        <taxon>Ecdysozoa</taxon>
        <taxon>Nematoda</taxon>
        <taxon>Chromadorea</taxon>
        <taxon>Rhabditida</taxon>
        <taxon>Tylenchina</taxon>
        <taxon>Tylenchomorpha</taxon>
        <taxon>Sphaerularioidea</taxon>
        <taxon>Anguinidae</taxon>
        <taxon>Anguininae</taxon>
        <taxon>Ditylenchus</taxon>
    </lineage>
</organism>
<dbReference type="WBParaSite" id="jg8335">
    <property type="protein sequence ID" value="jg8335"/>
    <property type="gene ID" value="jg8335"/>
</dbReference>
<protein>
    <submittedName>
        <fullName evidence="2">Uncharacterized protein</fullName>
    </submittedName>
</protein>